<organism evidence="2 3">
    <name type="scientific">Pisum sativum</name>
    <name type="common">Garden pea</name>
    <name type="synonym">Lathyrus oleraceus</name>
    <dbReference type="NCBI Taxonomy" id="3888"/>
    <lineage>
        <taxon>Eukaryota</taxon>
        <taxon>Viridiplantae</taxon>
        <taxon>Streptophyta</taxon>
        <taxon>Embryophyta</taxon>
        <taxon>Tracheophyta</taxon>
        <taxon>Spermatophyta</taxon>
        <taxon>Magnoliopsida</taxon>
        <taxon>eudicotyledons</taxon>
        <taxon>Gunneridae</taxon>
        <taxon>Pentapetalae</taxon>
        <taxon>rosids</taxon>
        <taxon>fabids</taxon>
        <taxon>Fabales</taxon>
        <taxon>Fabaceae</taxon>
        <taxon>Papilionoideae</taxon>
        <taxon>50 kb inversion clade</taxon>
        <taxon>NPAAA clade</taxon>
        <taxon>Hologalegina</taxon>
        <taxon>IRL clade</taxon>
        <taxon>Fabeae</taxon>
        <taxon>Lathyrus</taxon>
    </lineage>
</organism>
<dbReference type="Pfam" id="PF10536">
    <property type="entry name" value="PMD"/>
    <property type="match status" value="1"/>
</dbReference>
<dbReference type="PANTHER" id="PTHR46033:SF1">
    <property type="entry name" value="PROTEIN MAIN-LIKE 2"/>
    <property type="match status" value="1"/>
</dbReference>
<dbReference type="AlphaFoldDB" id="A0A9D5BCH2"/>
<feature type="domain" description="Aminotransferase-like plant mobile" evidence="1">
    <location>
        <begin position="55"/>
        <end position="146"/>
    </location>
</feature>
<evidence type="ECO:0000259" key="1">
    <source>
        <dbReference type="Pfam" id="PF10536"/>
    </source>
</evidence>
<sequence>MLTPTLFDVTTITGLCPYEDDFDPTDLDKDTIDFDGTRAGFTKYIADHHVDDNPEVTMEERIAFLGLWLSRCVFCCKSLKVAKRYLTLAKHMHEWRNVNLGQLILGSLYTALGESTEALRNINPQDKFLLVGPFWILQLWLNATFETSLKI</sequence>
<protein>
    <recommendedName>
        <fullName evidence="1">Aminotransferase-like plant mobile domain-containing protein</fullName>
    </recommendedName>
</protein>
<dbReference type="InterPro" id="IPR044824">
    <property type="entry name" value="MAIN-like"/>
</dbReference>
<dbReference type="EMBL" id="JAMSHJ010000002">
    <property type="protein sequence ID" value="KAI5438920.1"/>
    <property type="molecule type" value="Genomic_DNA"/>
</dbReference>
<evidence type="ECO:0000313" key="2">
    <source>
        <dbReference type="EMBL" id="KAI5438920.1"/>
    </source>
</evidence>
<name>A0A9D5BCH2_PEA</name>
<gene>
    <name evidence="2" type="ORF">KIW84_024589</name>
</gene>
<reference evidence="2 3" key="1">
    <citation type="journal article" date="2022" name="Nat. Genet.">
        <title>Improved pea reference genome and pan-genome highlight genomic features and evolutionary characteristics.</title>
        <authorList>
            <person name="Yang T."/>
            <person name="Liu R."/>
            <person name="Luo Y."/>
            <person name="Hu S."/>
            <person name="Wang D."/>
            <person name="Wang C."/>
            <person name="Pandey M.K."/>
            <person name="Ge S."/>
            <person name="Xu Q."/>
            <person name="Li N."/>
            <person name="Li G."/>
            <person name="Huang Y."/>
            <person name="Saxena R.K."/>
            <person name="Ji Y."/>
            <person name="Li M."/>
            <person name="Yan X."/>
            <person name="He Y."/>
            <person name="Liu Y."/>
            <person name="Wang X."/>
            <person name="Xiang C."/>
            <person name="Varshney R.K."/>
            <person name="Ding H."/>
            <person name="Gao S."/>
            <person name="Zong X."/>
        </authorList>
    </citation>
    <scope>NUCLEOTIDE SEQUENCE [LARGE SCALE GENOMIC DNA]</scope>
    <source>
        <strain evidence="2 3">cv. Zhongwan 6</strain>
    </source>
</reference>
<keyword evidence="3" id="KW-1185">Reference proteome</keyword>
<evidence type="ECO:0000313" key="3">
    <source>
        <dbReference type="Proteomes" id="UP001058974"/>
    </source>
</evidence>
<dbReference type="Proteomes" id="UP001058974">
    <property type="component" value="Chromosome 2"/>
</dbReference>
<proteinExistence type="predicted"/>
<dbReference type="Gramene" id="Psat02G0458900-T1">
    <property type="protein sequence ID" value="KAI5438920.1"/>
    <property type="gene ID" value="KIW84_024589"/>
</dbReference>
<dbReference type="PANTHER" id="PTHR46033">
    <property type="entry name" value="PROTEIN MAIN-LIKE 2"/>
    <property type="match status" value="1"/>
</dbReference>
<comment type="caution">
    <text evidence="2">The sequence shown here is derived from an EMBL/GenBank/DDBJ whole genome shotgun (WGS) entry which is preliminary data.</text>
</comment>
<dbReference type="InterPro" id="IPR019557">
    <property type="entry name" value="AminoTfrase-like_pln_mobile"/>
</dbReference>
<accession>A0A9D5BCH2</accession>
<dbReference type="GO" id="GO:0010073">
    <property type="term" value="P:meristem maintenance"/>
    <property type="evidence" value="ECO:0007669"/>
    <property type="project" value="InterPro"/>
</dbReference>